<feature type="compositionally biased region" description="Polar residues" evidence="1">
    <location>
        <begin position="94"/>
        <end position="109"/>
    </location>
</feature>
<sequence length="337" mass="38080">MEWNATSNTGRSPEAEMIQNARNDTREAKRLHGRQHSSLNSRGPPITSIQTPTKKCEGRKSKQLDRICSIKAAKKPNANQSERRKDSEMPPQWLQESPQARNTQRSFKGSNHPVESRPPSRQKHAFPVHLDEAWSITQDVSAECEREEGTNERERPPSRGSEELWSTWGTGSGIETPKCHSSHSTNFRNLTTAYSSLCIDDEAFGMDNEVDSNLGNNIEHTDRIKADRRAPLTGKNTANWRNASTKSLNQYSENGDHYNTEIAGETISSGWAVTRNTSISKDHDAVHSERSRPHFDRIRNPTMKRETKQSTCKSNKCAYRKLKTSLSDDFLSLFAPS</sequence>
<feature type="region of interest" description="Disordered" evidence="1">
    <location>
        <begin position="141"/>
        <end position="171"/>
    </location>
</feature>
<accession>F0WDJ4</accession>
<gene>
    <name evidence="2" type="primary">AlNc14C67G4714</name>
    <name evidence="2" type="ORF">ALNC14_054110</name>
</gene>
<feature type="compositionally biased region" description="Polar residues" evidence="1">
    <location>
        <begin position="36"/>
        <end position="53"/>
    </location>
</feature>
<evidence type="ECO:0000313" key="2">
    <source>
        <dbReference type="EMBL" id="CCA19268.1"/>
    </source>
</evidence>
<dbReference type="HOGENOM" id="CLU_824900_0_0_1"/>
<feature type="compositionally biased region" description="Basic and acidic residues" evidence="1">
    <location>
        <begin position="143"/>
        <end position="162"/>
    </location>
</feature>
<reference evidence="2" key="2">
    <citation type="submission" date="2011-02" db="EMBL/GenBank/DDBJ databases">
        <authorList>
            <person name="MacLean D."/>
        </authorList>
    </citation>
    <scope>NUCLEOTIDE SEQUENCE</scope>
</reference>
<feature type="region of interest" description="Disordered" evidence="1">
    <location>
        <begin position="1"/>
        <end position="125"/>
    </location>
</feature>
<dbReference type="AlphaFoldDB" id="F0WDJ4"/>
<organism evidence="2">
    <name type="scientific">Albugo laibachii Nc14</name>
    <dbReference type="NCBI Taxonomy" id="890382"/>
    <lineage>
        <taxon>Eukaryota</taxon>
        <taxon>Sar</taxon>
        <taxon>Stramenopiles</taxon>
        <taxon>Oomycota</taxon>
        <taxon>Peronosporomycetes</taxon>
        <taxon>Albuginales</taxon>
        <taxon>Albuginaceae</taxon>
        <taxon>Albugo</taxon>
    </lineage>
</organism>
<proteinExistence type="predicted"/>
<name>F0WDJ4_9STRA</name>
<feature type="compositionally biased region" description="Basic and acidic residues" evidence="1">
    <location>
        <begin position="54"/>
        <end position="65"/>
    </location>
</feature>
<dbReference type="EMBL" id="FR824112">
    <property type="protein sequence ID" value="CCA19268.1"/>
    <property type="molecule type" value="Genomic_DNA"/>
</dbReference>
<reference evidence="2" key="1">
    <citation type="journal article" date="2011" name="PLoS Biol.">
        <title>Gene gain and loss during evolution of obligate parasitism in the white rust pathogen of Arabidopsis thaliana.</title>
        <authorList>
            <person name="Kemen E."/>
            <person name="Gardiner A."/>
            <person name="Schultz-Larsen T."/>
            <person name="Kemen A.C."/>
            <person name="Balmuth A.L."/>
            <person name="Robert-Seilaniantz A."/>
            <person name="Bailey K."/>
            <person name="Holub E."/>
            <person name="Studholme D.J."/>
            <person name="Maclean D."/>
            <person name="Jones J.D."/>
        </authorList>
    </citation>
    <scope>NUCLEOTIDE SEQUENCE</scope>
</reference>
<evidence type="ECO:0000256" key="1">
    <source>
        <dbReference type="SAM" id="MobiDB-lite"/>
    </source>
</evidence>
<feature type="compositionally biased region" description="Polar residues" evidence="1">
    <location>
        <begin position="1"/>
        <end position="11"/>
    </location>
</feature>
<protein>
    <submittedName>
        <fullName evidence="2">AlNc14C67G4714 protein</fullName>
    </submittedName>
</protein>